<feature type="domain" description="PLD phosphodiesterase" evidence="15">
    <location>
        <begin position="241"/>
        <end position="279"/>
    </location>
</feature>
<feature type="domain" description="PLD phosphodiesterase" evidence="15">
    <location>
        <begin position="1279"/>
        <end position="1306"/>
    </location>
</feature>
<dbReference type="GO" id="GO:0004630">
    <property type="term" value="F:phospholipase D activity"/>
    <property type="evidence" value="ECO:0007669"/>
    <property type="project" value="UniProtKB-EC"/>
</dbReference>
<dbReference type="Gene3D" id="2.60.40.150">
    <property type="entry name" value="C2 domain"/>
    <property type="match status" value="2"/>
</dbReference>
<evidence type="ECO:0000313" key="17">
    <source>
        <dbReference type="Proteomes" id="UP001187471"/>
    </source>
</evidence>
<evidence type="ECO:0000256" key="3">
    <source>
        <dbReference type="ARBA" id="ARBA00010683"/>
    </source>
</evidence>
<evidence type="ECO:0000313" key="16">
    <source>
        <dbReference type="EMBL" id="KAK2968621.1"/>
    </source>
</evidence>
<keyword evidence="6" id="KW-0677">Repeat</keyword>
<dbReference type="Pfam" id="PF00168">
    <property type="entry name" value="C2"/>
    <property type="match status" value="1"/>
</dbReference>
<evidence type="ECO:0000256" key="10">
    <source>
        <dbReference type="ARBA" id="ARBA00023098"/>
    </source>
</evidence>
<protein>
    <recommendedName>
        <fullName evidence="11">Phospholipase D alpha 1</fullName>
        <ecNumber evidence="4">3.1.4.4</ecNumber>
    </recommendedName>
    <alternativeName>
        <fullName evidence="12">Choline phosphatase 1</fullName>
    </alternativeName>
    <alternativeName>
        <fullName evidence="13">Phosphatidylcholine-hydrolyzing phospholipase D 1</fullName>
    </alternativeName>
</protein>
<evidence type="ECO:0000256" key="8">
    <source>
        <dbReference type="ARBA" id="ARBA00022837"/>
    </source>
</evidence>
<dbReference type="SMART" id="SM00239">
    <property type="entry name" value="C2"/>
    <property type="match status" value="1"/>
</dbReference>
<dbReference type="InterPro" id="IPR015679">
    <property type="entry name" value="PLipase_D_fam"/>
</dbReference>
<keyword evidence="10" id="KW-0443">Lipid metabolism</keyword>
<proteinExistence type="inferred from homology"/>
<sequence>MASNVIFTIKEDNPIGAELIGRAYMPVQELLNGEEVDNWLEIVDKDHKPIHGHSKIHVKLQYFEVTKEVNWSRGIKSPKFPGVPYTFFSQRNGCRVSLYQDSHIPDNFVPKIPLSGGKFYQPHRCWEDVFDAISNAKHLIYITGWSVYTEITLVRDSRRQKPGGDITLGELLKKKANEGVRVLMLVWDDRTSVKNLKEDGMMETHDEETGNYFRDTEVHCVLCPRNPDDGRSIIQDLTIGTMFTHHQKILVVDSEMPNGDKERRRIVSFVGGIDLCDGRYDTPFHSLFRTLDTVHHDDFHQPNFAGSSIKKGGPREPWHDIHSRLEGPIAWDVLFNFEQRWLKQGEKDLLVKLRELETTLIPPSPVMLPDDHEDLKDEDIGALHLIPKELSLKIVSKIEAGERFSVYVVIPMWPEGVPEKEAAQTILDWQRRTMEMMYTDIVQALDAKGIVANPKDYLTFFCLGNRETKKSGEYLPSEKPDDDTDYSRAQQARRFMIYVHAKMMIVDDEYIIIGSANINQRSMDGARDSEIAMGGFQPYHLSSKQPARGQIHGFRMSLWYEHLGMLDDCFLRPESQDCIQKLNKTAEKYWDLYASDRLDRDLPGHLLSYPVGVTANGEVTELPGLEHFPDTKAKCENSALPLRPSNPTVPTTPVKHSTGHQIVNSFFMYQMAQILLHGTLHATIYEIDKLHLGFGRKFFHKESFHIYCAHMASNVIFTIKEDNPIGAELIGRAYMPVQELLNGEEVDNWLEMVDKDHKPIHGHSKIHVKLQYFEVIKEVNWSRGIKSPKFPGVPYTFFSQRNGCRVSLYQDSHIPDNFVPKIPLSGGKFYQPHRCWEDVFDAISNARHLIYITGWSVYTEITLVRDSRRQKPGGDITLGELLKKKANEGVRVLMLVWDDRTSVKNLKEDGMMATHDEETGNYFRDTEVHCVLCPRNPDDGRSIIQDLEIGTMFTHHQKILVVDSEIPNGDKERRRIVSFVGGIDLCDGRYDTPFHSLFRTLDTVHHDDFHQPNFVGSSIKKGGPREPWHDIHSRLEGPIAWDVLFNFEQRWLKQGEKDLLVKLRELETTLIPPSPVMLPDDHEVWNVQMFRSIDGGAAFGFPDKPEDAARSGLISGKDNIIDRSIQDAYINAIRRAKNFIYIENQYFLGSSFSWYSKDLKDEDIGALHLIPKELSLKIVSKIEAGERFSVYVVVPMWPEGVPESASVQAILDWQRRTMEMMYTDIVQALNAKGIVANPKDYLTFFCLGNRETKKSGEYLPSEKPDDDTDYSRAQQARRFMIYVHAKMMIVDDEYIIIGSANINQRSMDGARDSEIAMGGFQPYHLSRKQPARGQIHGFRMSLWYEHLGMLDDCFLRPESQDCIQKLNKTAEKYWDLYASERLDRDLPGHLLSYPVGVTANGEVTELPGLEHFPDTKAKVVKDVEKAVGFSKTASKLYATIDLEKARVGRTRLLENEHSNPRWYESFHIYCAHMASNVIFTIKEDNPIGAELIGRAYMPVQELLNGEEVDNWLEIVDKDHKPIHGHSKIHVKLQYFEVTKEVNWSRGIRSPKFPGVPYTFFSQRNGCRVSLYQDSHIPDNFVPKIPLSGGKFYQPHRCWEDVFDAISNAKHLIYITGWSVYTEITLVRDSRRQKPGGDITLGELLKKKANEGVRVLMLVWDDRTSVKNLKEDGMMATHDEETGNYFRATEVHCVLCPRNPDDGRSIIQDLTIGTMFTHHQKILVVDSEMPNGDKERRRIVSFVGGIDLCDGRYDTPFHDLFRTLDTVHHDDFHQPNFVGSSIKKGGPREPWHDIHSRLEGSIAWDVLFNFEQRWLKQGGKDLLVKLKELETTLIPPSPVMLPDDHEVWNVQMFRSIDGGAAFGFPDKPEDAARSGLISGKDNIIDRSIQDAYINAIRRAKNFIYIENQYFLGSSFSWYSKDLKDEDIGALHLIPKELSLKIVSKIEAGERFSVYVVVPMWPEGVPESASVQAILDWQRRTMEMMYTDIVQALNAKGIVANPKDYLTFFCLGNRETKKSGEYLPSEKPDDNTDYSRAQQARRFMIYVHAKMMIVDDEYIIIGSANINQRSMDGARDSEIAMGGFQPYHLSSNQPARGQIHGFRMSLWYEHLGMLDDSFLRPESQDCIQKLNKTAEKYWDLYASDRLDRDLPGHLLSYPVGVTANGEVTELPGLEHFPDTKAKVLGSKAPYYPPILTT</sequence>
<keyword evidence="5" id="KW-0479">Metal-binding</keyword>
<dbReference type="EMBL" id="JAVXUO010002901">
    <property type="protein sequence ID" value="KAK2968621.1"/>
    <property type="molecule type" value="Genomic_DNA"/>
</dbReference>
<gene>
    <name evidence="16" type="ORF">RJ640_000357</name>
</gene>
<dbReference type="FunFam" id="3.30.870.10:FF:000025">
    <property type="entry name" value="Phospholipase D delta"/>
    <property type="match status" value="3"/>
</dbReference>
<evidence type="ECO:0000256" key="7">
    <source>
        <dbReference type="ARBA" id="ARBA00022801"/>
    </source>
</evidence>
<evidence type="ECO:0000256" key="2">
    <source>
        <dbReference type="ARBA" id="ARBA00001913"/>
    </source>
</evidence>
<organism evidence="16 17">
    <name type="scientific">Escallonia rubra</name>
    <dbReference type="NCBI Taxonomy" id="112253"/>
    <lineage>
        <taxon>Eukaryota</taxon>
        <taxon>Viridiplantae</taxon>
        <taxon>Streptophyta</taxon>
        <taxon>Embryophyta</taxon>
        <taxon>Tracheophyta</taxon>
        <taxon>Spermatophyta</taxon>
        <taxon>Magnoliopsida</taxon>
        <taxon>eudicotyledons</taxon>
        <taxon>Gunneridae</taxon>
        <taxon>Pentapetalae</taxon>
        <taxon>asterids</taxon>
        <taxon>campanulids</taxon>
        <taxon>Escalloniales</taxon>
        <taxon>Escalloniaceae</taxon>
        <taxon>Escallonia</taxon>
    </lineage>
</organism>
<dbReference type="Pfam" id="PF00614">
    <property type="entry name" value="PLDc"/>
    <property type="match status" value="6"/>
</dbReference>
<dbReference type="FunFam" id="3.30.870.10:FF:000027">
    <property type="entry name" value="Phospholipase D"/>
    <property type="match status" value="2"/>
</dbReference>
<feature type="domain" description="PLD phosphodiesterase" evidence="15">
    <location>
        <begin position="2041"/>
        <end position="2068"/>
    </location>
</feature>
<dbReference type="InterPro" id="IPR000008">
    <property type="entry name" value="C2_dom"/>
</dbReference>
<dbReference type="PANTHER" id="PTHR18896">
    <property type="entry name" value="PHOSPHOLIPASE D"/>
    <property type="match status" value="1"/>
</dbReference>
<dbReference type="Gene3D" id="3.30.870.10">
    <property type="entry name" value="Endonuclease Chain A"/>
    <property type="match status" value="6"/>
</dbReference>
<evidence type="ECO:0000256" key="6">
    <source>
        <dbReference type="ARBA" id="ARBA00022737"/>
    </source>
</evidence>
<evidence type="ECO:0000256" key="1">
    <source>
        <dbReference type="ARBA" id="ARBA00000798"/>
    </source>
</evidence>
<dbReference type="Pfam" id="PF12357">
    <property type="entry name" value="PLD_C"/>
    <property type="match status" value="3"/>
</dbReference>
<dbReference type="InterPro" id="IPR035892">
    <property type="entry name" value="C2_domain_sf"/>
</dbReference>
<evidence type="ECO:0000256" key="9">
    <source>
        <dbReference type="ARBA" id="ARBA00022963"/>
    </source>
</evidence>
<dbReference type="EC" id="3.1.4.4" evidence="4"/>
<evidence type="ECO:0000256" key="4">
    <source>
        <dbReference type="ARBA" id="ARBA00012027"/>
    </source>
</evidence>
<feature type="domain" description="C2" evidence="14">
    <location>
        <begin position="1403"/>
        <end position="1512"/>
    </location>
</feature>
<comment type="similarity">
    <text evidence="3">Belongs to the phospholipase D family. C2-PLD subfamily.</text>
</comment>
<evidence type="ECO:0000256" key="12">
    <source>
        <dbReference type="ARBA" id="ARBA00042228"/>
    </source>
</evidence>
<keyword evidence="8" id="KW-0106">Calcium</keyword>
<dbReference type="InterPro" id="IPR001736">
    <property type="entry name" value="PLipase_D/transphosphatidylase"/>
</dbReference>
<comment type="cofactor">
    <cofactor evidence="2">
        <name>Ca(2+)</name>
        <dbReference type="ChEBI" id="CHEBI:29108"/>
    </cofactor>
</comment>
<dbReference type="SMART" id="SM00155">
    <property type="entry name" value="PLDc"/>
    <property type="match status" value="6"/>
</dbReference>
<feature type="domain" description="PLD phosphodiesterase" evidence="15">
    <location>
        <begin position="951"/>
        <end position="989"/>
    </location>
</feature>
<evidence type="ECO:0000256" key="5">
    <source>
        <dbReference type="ARBA" id="ARBA00022723"/>
    </source>
</evidence>
<dbReference type="SUPFAM" id="SSF49562">
    <property type="entry name" value="C2 domain (Calcium/lipid-binding domain, CaLB)"/>
    <property type="match status" value="2"/>
</dbReference>
<dbReference type="PROSITE" id="PS50004">
    <property type="entry name" value="C2"/>
    <property type="match status" value="1"/>
</dbReference>
<dbReference type="GO" id="GO:0009395">
    <property type="term" value="P:phospholipid catabolic process"/>
    <property type="evidence" value="ECO:0007669"/>
    <property type="project" value="TreeGrafter"/>
</dbReference>
<feature type="domain" description="PLD phosphodiesterase" evidence="15">
    <location>
        <begin position="1713"/>
        <end position="1751"/>
    </location>
</feature>
<reference evidence="16" key="1">
    <citation type="submission" date="2022-12" db="EMBL/GenBank/DDBJ databases">
        <title>Draft genome assemblies for two species of Escallonia (Escalloniales).</title>
        <authorList>
            <person name="Chanderbali A."/>
            <person name="Dervinis C."/>
            <person name="Anghel I."/>
            <person name="Soltis D."/>
            <person name="Soltis P."/>
            <person name="Zapata F."/>
        </authorList>
    </citation>
    <scope>NUCLEOTIDE SEQUENCE</scope>
    <source>
        <strain evidence="16">UCBG92.1500</strain>
        <tissue evidence="16">Leaf</tissue>
    </source>
</reference>
<name>A0AA88QVR1_9ASTE</name>
<evidence type="ECO:0000259" key="14">
    <source>
        <dbReference type="PROSITE" id="PS50004"/>
    </source>
</evidence>
<dbReference type="PANTHER" id="PTHR18896:SF138">
    <property type="entry name" value="PHOSPHOLIPASE D"/>
    <property type="match status" value="1"/>
</dbReference>
<dbReference type="InterPro" id="IPR024632">
    <property type="entry name" value="PLipase_D_C"/>
</dbReference>
<evidence type="ECO:0000259" key="15">
    <source>
        <dbReference type="PROSITE" id="PS50035"/>
    </source>
</evidence>
<dbReference type="CDD" id="cd04015">
    <property type="entry name" value="C2_plant_PLD"/>
    <property type="match status" value="1"/>
</dbReference>
<keyword evidence="17" id="KW-1185">Reference proteome</keyword>
<evidence type="ECO:0000256" key="11">
    <source>
        <dbReference type="ARBA" id="ARBA00041119"/>
    </source>
</evidence>
<keyword evidence="9" id="KW-0442">Lipid degradation</keyword>
<comment type="caution">
    <text evidence="16">The sequence shown here is derived from an EMBL/GenBank/DDBJ whole genome shotgun (WGS) entry which is preliminary data.</text>
</comment>
<dbReference type="SUPFAM" id="SSF56024">
    <property type="entry name" value="Phospholipase D/nuclease"/>
    <property type="match status" value="6"/>
</dbReference>
<dbReference type="GO" id="GO:0005886">
    <property type="term" value="C:plasma membrane"/>
    <property type="evidence" value="ECO:0007669"/>
    <property type="project" value="TreeGrafter"/>
</dbReference>
<dbReference type="PROSITE" id="PS50035">
    <property type="entry name" value="PLD"/>
    <property type="match status" value="6"/>
</dbReference>
<accession>A0AA88QVR1</accession>
<evidence type="ECO:0000256" key="13">
    <source>
        <dbReference type="ARBA" id="ARBA00042781"/>
    </source>
</evidence>
<dbReference type="GO" id="GO:0046872">
    <property type="term" value="F:metal ion binding"/>
    <property type="evidence" value="ECO:0007669"/>
    <property type="project" value="UniProtKB-KW"/>
</dbReference>
<feature type="domain" description="PLD phosphodiesterase" evidence="15">
    <location>
        <begin position="495"/>
        <end position="522"/>
    </location>
</feature>
<dbReference type="Proteomes" id="UP001187471">
    <property type="component" value="Unassembled WGS sequence"/>
</dbReference>
<keyword evidence="7" id="KW-0378">Hydrolase</keyword>
<comment type="catalytic activity">
    <reaction evidence="1">
        <text>a 1,2-diacyl-sn-glycero-3-phosphocholine + H2O = a 1,2-diacyl-sn-glycero-3-phosphate + choline + H(+)</text>
        <dbReference type="Rhea" id="RHEA:14445"/>
        <dbReference type="ChEBI" id="CHEBI:15354"/>
        <dbReference type="ChEBI" id="CHEBI:15377"/>
        <dbReference type="ChEBI" id="CHEBI:15378"/>
        <dbReference type="ChEBI" id="CHEBI:57643"/>
        <dbReference type="ChEBI" id="CHEBI:58608"/>
        <dbReference type="EC" id="3.1.4.4"/>
    </reaction>
</comment>